<keyword evidence="3" id="KW-1185">Reference proteome</keyword>
<dbReference type="Proteomes" id="UP001642464">
    <property type="component" value="Unassembled WGS sequence"/>
</dbReference>
<evidence type="ECO:0000313" key="2">
    <source>
        <dbReference type="EMBL" id="CAK9033248.1"/>
    </source>
</evidence>
<name>A0ABP0L2T7_9DINO</name>
<protein>
    <submittedName>
        <fullName evidence="2">Uncharacterized protein</fullName>
    </submittedName>
</protein>
<sequence length="1208" mass="131243">MNDTRAVGSSLEASEHVKTFIHYCNAGASGVLFAVSIFLLMPEAEVADRAGLAVAWGSCVIAGWLLGIMMHQASHMLQPAQVAADNTLEEGQEKEPVAKKANWSLAIPVLLGDFIHNFADGIFLGFAFYACDASFAWSMVGATIAHELPQELLGGDVAPPVFSGLRSREAFGAQNSLSPVVMAFTCEAMRLSFRFAKEMCMSTPKISYRSLEENEEQAEDLESPMIATKTDHPFKGSSSCFTVALIFYHLICAGIVALAIWRGWLSSEGGGLAWELWALWQHLCLWMLFMQNLVRCATLDSDALAASTCTSVLMFTAPLVSELADTMKDWVVTGICILHAKTWIGFAVGAAMVGLDELRIKCLHRKREVISLSFLLLFALYSALLALRVHLWVLIPGAVVWASIVAKDTSWQISGCICCSLPICIVIITDHLSQIDSHAVSFSEEAFLWLADGGLLAVVSAHVLVYSYIQVNSDEDCARDLRKTYRAILELPLRPINPKSETLCQWLGRRLSNICVDFLSRARLLIAWAEDIPQGVIGVVLVLRYAGSKGIGFAGISAIISISKGLLIPGSQRFILSHRSAAVMTGLEGLIEPDAMEGLFARLLKEASPLNADRVDTVVREILSAQSSDLLKQLNVGESEMFRPIQQLRENWLVDACEVVRGRLVAQYLKQGISAKRLFDLGHMAGNCKVAGFSAKQCKEIASFSVEKCRAAGFFPNDCLQAGFSPSDCKDADFSIHECKEAGFSAKQCKEAGFSAKQCREADFSAEEFRNAGFSAVQCKLVGFEAGACQKAGYTTQEWSRDATAHDYRDAGFSAAECRDARFSAKECKQAGFSLKEILAANFSPEQARDAGFSAGQFKDAGVLQTCRDAHFSAKQCKEAGFSLQDLQSAGFSAVEAFSAGFSASEFKNAGAPPNLMREHGFSAKQCKEAGYSAQECKEAEYSVGDLKDAGFSAVQCKIAGFEAKACQEAGFLMEEWNRDPSAKDYKEAGLSAQQCQIAGFSAKECKEGGFSLQDLVGFSDEDVAKAGFSAHEFKDAGAPAKWLRDHGFSAKQCKEAGYSAQECKNAEYPVKDLKDAGFSAIQCKIAGFESTACQEAGFPKQEWNRDPTAQDYKEANFSAEACRTAGFSAKECKEAGFSFKEVRGAGFSPEETQEAGFPAKDFKEDGAPASWMKNHGFSAKECRYAGYSAEDCRDAGFSAKECREAGF</sequence>
<feature type="transmembrane region" description="Helical" evidence="1">
    <location>
        <begin position="239"/>
        <end position="260"/>
    </location>
</feature>
<comment type="caution">
    <text evidence="2">The sequence shown here is derived from an EMBL/GenBank/DDBJ whole genome shotgun (WGS) entry which is preliminary data.</text>
</comment>
<dbReference type="PANTHER" id="PTHR47121:SF2">
    <property type="entry name" value="THYLAKOID LUMENAL PROTEIN TL20.3, CHLOROPLASTIC"/>
    <property type="match status" value="1"/>
</dbReference>
<feature type="transmembrane region" description="Helical" evidence="1">
    <location>
        <begin position="20"/>
        <end position="41"/>
    </location>
</feature>
<dbReference type="EMBL" id="CAXAMM010014236">
    <property type="protein sequence ID" value="CAK9033248.1"/>
    <property type="molecule type" value="Genomic_DNA"/>
</dbReference>
<dbReference type="PANTHER" id="PTHR47121">
    <property type="entry name" value="THYLAKOID LUMENAL PROTEIN TL20.3, CHLOROPLASTIC"/>
    <property type="match status" value="1"/>
</dbReference>
<feature type="transmembrane region" description="Helical" evidence="1">
    <location>
        <begin position="330"/>
        <end position="353"/>
    </location>
</feature>
<keyword evidence="1" id="KW-0472">Membrane</keyword>
<organism evidence="2 3">
    <name type="scientific">Durusdinium trenchii</name>
    <dbReference type="NCBI Taxonomy" id="1381693"/>
    <lineage>
        <taxon>Eukaryota</taxon>
        <taxon>Sar</taxon>
        <taxon>Alveolata</taxon>
        <taxon>Dinophyceae</taxon>
        <taxon>Suessiales</taxon>
        <taxon>Symbiodiniaceae</taxon>
        <taxon>Durusdinium</taxon>
    </lineage>
</organism>
<reference evidence="2 3" key="1">
    <citation type="submission" date="2024-02" db="EMBL/GenBank/DDBJ databases">
        <authorList>
            <person name="Chen Y."/>
            <person name="Shah S."/>
            <person name="Dougan E. K."/>
            <person name="Thang M."/>
            <person name="Chan C."/>
        </authorList>
    </citation>
    <scope>NUCLEOTIDE SEQUENCE [LARGE SCALE GENOMIC DNA]</scope>
</reference>
<dbReference type="InterPro" id="IPR057481">
    <property type="entry name" value="Decapeptide"/>
</dbReference>
<dbReference type="InterPro" id="IPR053285">
    <property type="entry name" value="Thylakoid_lumenal_pentapeptide"/>
</dbReference>
<evidence type="ECO:0000313" key="3">
    <source>
        <dbReference type="Proteomes" id="UP001642464"/>
    </source>
</evidence>
<accession>A0ABP0L2T7</accession>
<keyword evidence="1" id="KW-0812">Transmembrane</keyword>
<feature type="transmembrane region" description="Helical" evidence="1">
    <location>
        <begin position="272"/>
        <end position="291"/>
    </location>
</feature>
<feature type="transmembrane region" description="Helical" evidence="1">
    <location>
        <begin position="53"/>
        <end position="70"/>
    </location>
</feature>
<feature type="transmembrane region" description="Helical" evidence="1">
    <location>
        <begin position="374"/>
        <end position="404"/>
    </location>
</feature>
<gene>
    <name evidence="2" type="ORF">SCF082_LOCUS20411</name>
</gene>
<keyword evidence="1" id="KW-1133">Transmembrane helix</keyword>
<evidence type="ECO:0000256" key="1">
    <source>
        <dbReference type="SAM" id="Phobius"/>
    </source>
</evidence>
<dbReference type="Pfam" id="PF25296">
    <property type="entry name" value="Decapeptide"/>
    <property type="match status" value="5"/>
</dbReference>
<feature type="transmembrane region" description="Helical" evidence="1">
    <location>
        <begin position="303"/>
        <end position="324"/>
    </location>
</feature>
<proteinExistence type="predicted"/>